<dbReference type="Proteomes" id="UP001283341">
    <property type="component" value="Unassembled WGS sequence"/>
</dbReference>
<name>A0AAE0M1K7_9PEZI</name>
<accession>A0AAE0M1K7</accession>
<proteinExistence type="predicted"/>
<protein>
    <submittedName>
        <fullName evidence="2">Uncharacterized protein</fullName>
    </submittedName>
</protein>
<comment type="caution">
    <text evidence="2">The sequence shown here is derived from an EMBL/GenBank/DDBJ whole genome shotgun (WGS) entry which is preliminary data.</text>
</comment>
<dbReference type="Gene3D" id="3.40.50.1110">
    <property type="entry name" value="SGNH hydrolase"/>
    <property type="match status" value="1"/>
</dbReference>
<evidence type="ECO:0000256" key="1">
    <source>
        <dbReference type="SAM" id="SignalP"/>
    </source>
</evidence>
<reference evidence="2" key="1">
    <citation type="journal article" date="2023" name="Mol. Phylogenet. Evol.">
        <title>Genome-scale phylogeny and comparative genomics of the fungal order Sordariales.</title>
        <authorList>
            <person name="Hensen N."/>
            <person name="Bonometti L."/>
            <person name="Westerberg I."/>
            <person name="Brannstrom I.O."/>
            <person name="Guillou S."/>
            <person name="Cros-Aarteil S."/>
            <person name="Calhoun S."/>
            <person name="Haridas S."/>
            <person name="Kuo A."/>
            <person name="Mondo S."/>
            <person name="Pangilinan J."/>
            <person name="Riley R."/>
            <person name="LaButti K."/>
            <person name="Andreopoulos B."/>
            <person name="Lipzen A."/>
            <person name="Chen C."/>
            <person name="Yan M."/>
            <person name="Daum C."/>
            <person name="Ng V."/>
            <person name="Clum A."/>
            <person name="Steindorff A."/>
            <person name="Ohm R.A."/>
            <person name="Martin F."/>
            <person name="Silar P."/>
            <person name="Natvig D.O."/>
            <person name="Lalanne C."/>
            <person name="Gautier V."/>
            <person name="Ament-Velasquez S.L."/>
            <person name="Kruys A."/>
            <person name="Hutchinson M.I."/>
            <person name="Powell A.J."/>
            <person name="Barry K."/>
            <person name="Miller A.N."/>
            <person name="Grigoriev I.V."/>
            <person name="Debuchy R."/>
            <person name="Gladieux P."/>
            <person name="Hiltunen Thoren M."/>
            <person name="Johannesson H."/>
        </authorList>
    </citation>
    <scope>NUCLEOTIDE SEQUENCE</scope>
    <source>
        <strain evidence="2">CBS 118394</strain>
    </source>
</reference>
<dbReference type="AlphaFoldDB" id="A0AAE0M1K7"/>
<feature type="chain" id="PRO_5042040112" evidence="1">
    <location>
        <begin position="25"/>
        <end position="219"/>
    </location>
</feature>
<evidence type="ECO:0000313" key="2">
    <source>
        <dbReference type="EMBL" id="KAK3315752.1"/>
    </source>
</evidence>
<gene>
    <name evidence="2" type="ORF">B0H66DRAFT_592056</name>
</gene>
<keyword evidence="3" id="KW-1185">Reference proteome</keyword>
<feature type="signal peptide" evidence="1">
    <location>
        <begin position="1"/>
        <end position="24"/>
    </location>
</feature>
<dbReference type="EMBL" id="JAUEDM010000005">
    <property type="protein sequence ID" value="KAK3315752.1"/>
    <property type="molecule type" value="Genomic_DNA"/>
</dbReference>
<keyword evidence="1" id="KW-0732">Signal</keyword>
<organism evidence="2 3">
    <name type="scientific">Apodospora peruviana</name>
    <dbReference type="NCBI Taxonomy" id="516989"/>
    <lineage>
        <taxon>Eukaryota</taxon>
        <taxon>Fungi</taxon>
        <taxon>Dikarya</taxon>
        <taxon>Ascomycota</taxon>
        <taxon>Pezizomycotina</taxon>
        <taxon>Sordariomycetes</taxon>
        <taxon>Sordariomycetidae</taxon>
        <taxon>Sordariales</taxon>
        <taxon>Lasiosphaeriaceae</taxon>
        <taxon>Apodospora</taxon>
    </lineage>
</organism>
<evidence type="ECO:0000313" key="3">
    <source>
        <dbReference type="Proteomes" id="UP001283341"/>
    </source>
</evidence>
<dbReference type="InterPro" id="IPR036514">
    <property type="entry name" value="SGNH_hydro_sf"/>
</dbReference>
<sequence>MMMPSPNQLTLLTVLLTLTTFTHAAKIRYIPFGDSITDYGCWRAWIYERLHQSENLSTEIDFVGTTRTSKPNCRDTAVPKRPTRKTADIIAVLGKLIDQMRDANSGRGIIHCVVAYLACRPVEQLHELGPEGRRYPSERASGDIKMADKFYPAIVQAIRSIQGMTYENGYAEPLSLAMNVGAKYLPSDVYNNKYREGVIITGIGTALAGENESGNIMTT</sequence>
<reference evidence="2" key="2">
    <citation type="submission" date="2023-06" db="EMBL/GenBank/DDBJ databases">
        <authorList>
            <consortium name="Lawrence Berkeley National Laboratory"/>
            <person name="Haridas S."/>
            <person name="Hensen N."/>
            <person name="Bonometti L."/>
            <person name="Westerberg I."/>
            <person name="Brannstrom I.O."/>
            <person name="Guillou S."/>
            <person name="Cros-Aarteil S."/>
            <person name="Calhoun S."/>
            <person name="Kuo A."/>
            <person name="Mondo S."/>
            <person name="Pangilinan J."/>
            <person name="Riley R."/>
            <person name="Labutti K."/>
            <person name="Andreopoulos B."/>
            <person name="Lipzen A."/>
            <person name="Chen C."/>
            <person name="Yanf M."/>
            <person name="Daum C."/>
            <person name="Ng V."/>
            <person name="Clum A."/>
            <person name="Steindorff A."/>
            <person name="Ohm R."/>
            <person name="Martin F."/>
            <person name="Silar P."/>
            <person name="Natvig D."/>
            <person name="Lalanne C."/>
            <person name="Gautier V."/>
            <person name="Ament-Velasquez S.L."/>
            <person name="Kruys A."/>
            <person name="Hutchinson M.I."/>
            <person name="Powell A.J."/>
            <person name="Barry K."/>
            <person name="Miller A.N."/>
            <person name="Grigoriev I.V."/>
            <person name="Debuchy R."/>
            <person name="Gladieux P."/>
            <person name="Thoren M.H."/>
            <person name="Johannesson H."/>
        </authorList>
    </citation>
    <scope>NUCLEOTIDE SEQUENCE</scope>
    <source>
        <strain evidence="2">CBS 118394</strain>
    </source>
</reference>